<feature type="compositionally biased region" description="Basic and acidic residues" evidence="1">
    <location>
        <begin position="78"/>
        <end position="89"/>
    </location>
</feature>
<proteinExistence type="predicted"/>
<name>A0AAE0WQD9_9PEZI</name>
<accession>A0AAE0WQD9</accession>
<evidence type="ECO:0000313" key="3">
    <source>
        <dbReference type="Proteomes" id="UP001274830"/>
    </source>
</evidence>
<sequence length="196" mass="22871">MLLYVKKLRFRRTIEDEDRRRQKDMETERFASLRRESTLRRIIEEEARNSDLRGLQDRHRLISNQDHERSAQQQSIEDSSRQKTLEHAKSMVKVSQAGLDNQNRAGLAHATSLVQIRRAEKEHSAGLDRQIEYDGEQTSNRQYERKKQLIDFENESFQTRARTMATYAQQIKAAQQYIGGSNVLRIGGGSVHDMPD</sequence>
<dbReference type="Proteomes" id="UP001274830">
    <property type="component" value="Unassembled WGS sequence"/>
</dbReference>
<keyword evidence="3" id="KW-1185">Reference proteome</keyword>
<feature type="region of interest" description="Disordered" evidence="1">
    <location>
        <begin position="63"/>
        <end position="90"/>
    </location>
</feature>
<reference evidence="2" key="1">
    <citation type="submission" date="2023-07" db="EMBL/GenBank/DDBJ databases">
        <title>Black Yeasts Isolated from many extreme environments.</title>
        <authorList>
            <person name="Coleine C."/>
            <person name="Stajich J.E."/>
            <person name="Selbmann L."/>
        </authorList>
    </citation>
    <scope>NUCLEOTIDE SEQUENCE</scope>
    <source>
        <strain evidence="2">CCFEE 5485</strain>
    </source>
</reference>
<gene>
    <name evidence="2" type="ORF">LTR78_004261</name>
</gene>
<protein>
    <submittedName>
        <fullName evidence="2">Uncharacterized protein</fullName>
    </submittedName>
</protein>
<comment type="caution">
    <text evidence="2">The sequence shown here is derived from an EMBL/GenBank/DDBJ whole genome shotgun (WGS) entry which is preliminary data.</text>
</comment>
<evidence type="ECO:0000313" key="2">
    <source>
        <dbReference type="EMBL" id="KAK3676069.1"/>
    </source>
</evidence>
<evidence type="ECO:0000256" key="1">
    <source>
        <dbReference type="SAM" id="MobiDB-lite"/>
    </source>
</evidence>
<dbReference type="AlphaFoldDB" id="A0AAE0WQD9"/>
<dbReference type="EMBL" id="JAUTXT010000012">
    <property type="protein sequence ID" value="KAK3676069.1"/>
    <property type="molecule type" value="Genomic_DNA"/>
</dbReference>
<organism evidence="2 3">
    <name type="scientific">Recurvomyces mirabilis</name>
    <dbReference type="NCBI Taxonomy" id="574656"/>
    <lineage>
        <taxon>Eukaryota</taxon>
        <taxon>Fungi</taxon>
        <taxon>Dikarya</taxon>
        <taxon>Ascomycota</taxon>
        <taxon>Pezizomycotina</taxon>
        <taxon>Dothideomycetes</taxon>
        <taxon>Dothideomycetidae</taxon>
        <taxon>Mycosphaerellales</taxon>
        <taxon>Teratosphaeriaceae</taxon>
        <taxon>Recurvomyces</taxon>
    </lineage>
</organism>